<dbReference type="Pfam" id="PF13832">
    <property type="entry name" value="zf-HC5HC2H_2"/>
    <property type="match status" value="1"/>
</dbReference>
<dbReference type="InterPro" id="IPR019787">
    <property type="entry name" value="Znf_PHD-finger"/>
</dbReference>
<dbReference type="AlphaFoldDB" id="A0AAV8QDG0"/>
<evidence type="ECO:0000313" key="8">
    <source>
        <dbReference type="EMBL" id="KAJ8471388.1"/>
    </source>
</evidence>
<dbReference type="EMBL" id="JAQQAF010000007">
    <property type="protein sequence ID" value="KAJ8471388.1"/>
    <property type="molecule type" value="Genomic_DNA"/>
</dbReference>
<reference evidence="8 9" key="1">
    <citation type="submission" date="2022-12" db="EMBL/GenBank/DDBJ databases">
        <title>Chromosome-scale assembly of the Ensete ventricosum genome.</title>
        <authorList>
            <person name="Dussert Y."/>
            <person name="Stocks J."/>
            <person name="Wendawek A."/>
            <person name="Woldeyes F."/>
            <person name="Nichols R.A."/>
            <person name="Borrell J.S."/>
        </authorList>
    </citation>
    <scope>NUCLEOTIDE SEQUENCE [LARGE SCALE GENOMIC DNA]</scope>
    <source>
        <strain evidence="9">cv. Maze</strain>
        <tissue evidence="8">Seeds</tissue>
    </source>
</reference>
<name>A0AAV8QDG0_ENSVE</name>
<protein>
    <recommendedName>
        <fullName evidence="10">PHD-type domain-containing protein</fullName>
    </recommendedName>
</protein>
<dbReference type="CDD" id="cd15492">
    <property type="entry name" value="PHD_BRPF_JADE_like"/>
    <property type="match status" value="1"/>
</dbReference>
<dbReference type="InterPro" id="IPR050701">
    <property type="entry name" value="Histone_Mod_Regulator"/>
</dbReference>
<proteinExistence type="predicted"/>
<evidence type="ECO:0000256" key="5">
    <source>
        <dbReference type="SAM" id="MobiDB-lite"/>
    </source>
</evidence>
<dbReference type="InterPro" id="IPR013083">
    <property type="entry name" value="Znf_RING/FYVE/PHD"/>
</dbReference>
<dbReference type="Proteomes" id="UP001222027">
    <property type="component" value="Unassembled WGS sequence"/>
</dbReference>
<dbReference type="PROSITE" id="PS01359">
    <property type="entry name" value="ZF_PHD_1"/>
    <property type="match status" value="1"/>
</dbReference>
<keyword evidence="1" id="KW-0479">Metal-binding</keyword>
<gene>
    <name evidence="8" type="ORF">OPV22_025731</name>
</gene>
<evidence type="ECO:0000256" key="4">
    <source>
        <dbReference type="PROSITE-ProRule" id="PRU00146"/>
    </source>
</evidence>
<feature type="compositionally biased region" description="Acidic residues" evidence="5">
    <location>
        <begin position="96"/>
        <end position="110"/>
    </location>
</feature>
<dbReference type="Gene3D" id="3.30.40.10">
    <property type="entry name" value="Zinc/RING finger domain, C3HC4 (zinc finger)"/>
    <property type="match status" value="2"/>
</dbReference>
<dbReference type="GO" id="GO:0008270">
    <property type="term" value="F:zinc ion binding"/>
    <property type="evidence" value="ECO:0007669"/>
    <property type="project" value="UniProtKB-KW"/>
</dbReference>
<evidence type="ECO:0000259" key="7">
    <source>
        <dbReference type="PROSITE" id="PS51805"/>
    </source>
</evidence>
<dbReference type="GO" id="GO:0006357">
    <property type="term" value="P:regulation of transcription by RNA polymerase II"/>
    <property type="evidence" value="ECO:0007669"/>
    <property type="project" value="TreeGrafter"/>
</dbReference>
<comment type="caution">
    <text evidence="8">The sequence shown here is derived from an EMBL/GenBank/DDBJ whole genome shotgun (WGS) entry which is preliminary data.</text>
</comment>
<sequence>MEGSSFHELPPSKRFKLRHLHEHSHRSEPYNLESLPAKKRLDSYHHYQHPQPVTFPCLPAKKRIWAPHPSFPIDLNSPPLSNDQLLEEKHSKLATEEEEEEEEAEEEEDDGVICAVCRSTDGDPVDPIVFCDGCDLMVHASCYGSPLINNIPEGDWFCSRCEQAAKEEEKDSGCCLCPVRGGATKPTEDGRWAHIVCALLVPEVFFRDPQGRDGIDCSRVPGRRWNRDCYLCGATGGCAIDCSEPKCKLGFHVSCGLERGLCFEYKERRGAAIVAGFCADHTELWKKQQSTGKFKIVARDDDRRGQKKA</sequence>
<dbReference type="CDD" id="cd15571">
    <property type="entry name" value="ePHD"/>
    <property type="match status" value="1"/>
</dbReference>
<dbReference type="PROSITE" id="PS51805">
    <property type="entry name" value="EPHD"/>
    <property type="match status" value="1"/>
</dbReference>
<dbReference type="InterPro" id="IPR019786">
    <property type="entry name" value="Zinc_finger_PHD-type_CS"/>
</dbReference>
<dbReference type="PANTHER" id="PTHR13793:SF148">
    <property type="entry name" value="RING_FYVE_PHD ZINC FINGER SUPERFAMILY PROTEIN"/>
    <property type="match status" value="1"/>
</dbReference>
<keyword evidence="9" id="KW-1185">Reference proteome</keyword>
<evidence type="ECO:0000259" key="6">
    <source>
        <dbReference type="PROSITE" id="PS50016"/>
    </source>
</evidence>
<dbReference type="SMART" id="SM00249">
    <property type="entry name" value="PHD"/>
    <property type="match status" value="2"/>
</dbReference>
<dbReference type="InterPro" id="IPR034732">
    <property type="entry name" value="EPHD"/>
</dbReference>
<organism evidence="8 9">
    <name type="scientific">Ensete ventricosum</name>
    <name type="common">Abyssinian banana</name>
    <name type="synonym">Musa ensete</name>
    <dbReference type="NCBI Taxonomy" id="4639"/>
    <lineage>
        <taxon>Eukaryota</taxon>
        <taxon>Viridiplantae</taxon>
        <taxon>Streptophyta</taxon>
        <taxon>Embryophyta</taxon>
        <taxon>Tracheophyta</taxon>
        <taxon>Spermatophyta</taxon>
        <taxon>Magnoliopsida</taxon>
        <taxon>Liliopsida</taxon>
        <taxon>Zingiberales</taxon>
        <taxon>Musaceae</taxon>
        <taxon>Ensete</taxon>
    </lineage>
</organism>
<accession>A0AAV8QDG0</accession>
<dbReference type="SUPFAM" id="SSF57903">
    <property type="entry name" value="FYVE/PHD zinc finger"/>
    <property type="match status" value="1"/>
</dbReference>
<dbReference type="PANTHER" id="PTHR13793">
    <property type="entry name" value="PHD FINGER PROTEINS"/>
    <property type="match status" value="1"/>
</dbReference>
<keyword evidence="3" id="KW-0862">Zinc</keyword>
<feature type="region of interest" description="Disordered" evidence="5">
    <location>
        <begin position="91"/>
        <end position="110"/>
    </location>
</feature>
<feature type="domain" description="PHD-type" evidence="7">
    <location>
        <begin position="171"/>
        <end position="282"/>
    </location>
</feature>
<evidence type="ECO:0008006" key="10">
    <source>
        <dbReference type="Google" id="ProtNLM"/>
    </source>
</evidence>
<evidence type="ECO:0000256" key="2">
    <source>
        <dbReference type="ARBA" id="ARBA00022771"/>
    </source>
</evidence>
<dbReference type="InterPro" id="IPR001965">
    <property type="entry name" value="Znf_PHD"/>
</dbReference>
<evidence type="ECO:0000313" key="9">
    <source>
        <dbReference type="Proteomes" id="UP001222027"/>
    </source>
</evidence>
<evidence type="ECO:0000256" key="1">
    <source>
        <dbReference type="ARBA" id="ARBA00022723"/>
    </source>
</evidence>
<dbReference type="PROSITE" id="PS50016">
    <property type="entry name" value="ZF_PHD_2"/>
    <property type="match status" value="1"/>
</dbReference>
<dbReference type="Pfam" id="PF13831">
    <property type="entry name" value="PHD_2"/>
    <property type="match status" value="1"/>
</dbReference>
<keyword evidence="2 4" id="KW-0863">Zinc-finger</keyword>
<feature type="domain" description="PHD-type" evidence="6">
    <location>
        <begin position="111"/>
        <end position="164"/>
    </location>
</feature>
<dbReference type="InterPro" id="IPR011011">
    <property type="entry name" value="Znf_FYVE_PHD"/>
</dbReference>
<evidence type="ECO:0000256" key="3">
    <source>
        <dbReference type="ARBA" id="ARBA00022833"/>
    </source>
</evidence>